<keyword evidence="4" id="KW-0963">Cytoplasm</keyword>
<dbReference type="GO" id="GO:0055129">
    <property type="term" value="P:L-proline biosynthetic process"/>
    <property type="evidence" value="ECO:0007669"/>
    <property type="project" value="UniProtKB-UniRule"/>
</dbReference>
<organism evidence="9 10">
    <name type="scientific">Hirschia baltica (strain ATCC 49814 / DSM 5838 / IFAM 1418)</name>
    <dbReference type="NCBI Taxonomy" id="582402"/>
    <lineage>
        <taxon>Bacteria</taxon>
        <taxon>Pseudomonadati</taxon>
        <taxon>Pseudomonadota</taxon>
        <taxon>Alphaproteobacteria</taxon>
        <taxon>Hyphomonadales</taxon>
        <taxon>Hyphomonadaceae</taxon>
        <taxon>Hirschia</taxon>
    </lineage>
</organism>
<dbReference type="RefSeq" id="WP_012778171.1">
    <property type="nucleotide sequence ID" value="NC_012982.1"/>
</dbReference>
<dbReference type="HOGENOM" id="CLU_042344_0_2_5"/>
<comment type="function">
    <text evidence="4">Catalyzes the reduction of 1-pyrroline-5-carboxylate (PCA) to L-proline.</text>
</comment>
<reference evidence="10" key="1">
    <citation type="journal article" date="2011" name="J. Bacteriol.">
        <title>Genome sequences of eight morphologically diverse alphaproteobacteria.</title>
        <authorList>
            <consortium name="US DOE Joint Genome Institute"/>
            <person name="Brown P.J."/>
            <person name="Kysela D.T."/>
            <person name="Buechlein A."/>
            <person name="Hemmerich C."/>
            <person name="Brun Y.V."/>
        </authorList>
    </citation>
    <scope>NUCLEOTIDE SEQUENCE [LARGE SCALE GENOMIC DNA]</scope>
    <source>
        <strain evidence="10">ATCC 49814 / DSM 5838 / IFAM 1418</strain>
    </source>
</reference>
<dbReference type="NCBIfam" id="TIGR00112">
    <property type="entry name" value="proC"/>
    <property type="match status" value="1"/>
</dbReference>
<feature type="domain" description="Pyrroline-5-carboxylate reductase catalytic N-terminal" evidence="7">
    <location>
        <begin position="13"/>
        <end position="104"/>
    </location>
</feature>
<keyword evidence="2 4" id="KW-0521">NADP</keyword>
<comment type="subcellular location">
    <subcellularLocation>
        <location evidence="4">Cytoplasm</location>
    </subcellularLocation>
</comment>
<comment type="catalytic activity">
    <reaction evidence="4">
        <text>L-proline + NADP(+) = (S)-1-pyrroline-5-carboxylate + NADPH + 2 H(+)</text>
        <dbReference type="Rhea" id="RHEA:14109"/>
        <dbReference type="ChEBI" id="CHEBI:15378"/>
        <dbReference type="ChEBI" id="CHEBI:17388"/>
        <dbReference type="ChEBI" id="CHEBI:57783"/>
        <dbReference type="ChEBI" id="CHEBI:58349"/>
        <dbReference type="ChEBI" id="CHEBI:60039"/>
        <dbReference type="EC" id="1.5.1.2"/>
    </reaction>
</comment>
<dbReference type="Gene3D" id="3.40.50.720">
    <property type="entry name" value="NAD(P)-binding Rossmann-like Domain"/>
    <property type="match status" value="1"/>
</dbReference>
<feature type="binding site" evidence="6">
    <location>
        <begin position="14"/>
        <end position="19"/>
    </location>
    <ligand>
        <name>NADP(+)</name>
        <dbReference type="ChEBI" id="CHEBI:58349"/>
    </ligand>
</feature>
<dbReference type="Proteomes" id="UP000002745">
    <property type="component" value="Chromosome"/>
</dbReference>
<dbReference type="InterPro" id="IPR028939">
    <property type="entry name" value="P5C_Rdtase_cat_N"/>
</dbReference>
<evidence type="ECO:0000259" key="7">
    <source>
        <dbReference type="Pfam" id="PF03807"/>
    </source>
</evidence>
<feature type="domain" description="Pyrroline-5-carboxylate reductase dimerisation" evidence="8">
    <location>
        <begin position="167"/>
        <end position="270"/>
    </location>
</feature>
<dbReference type="Gene3D" id="1.10.3730.10">
    <property type="entry name" value="ProC C-terminal domain-like"/>
    <property type="match status" value="1"/>
</dbReference>
<protein>
    <recommendedName>
        <fullName evidence="4 5">Pyrroline-5-carboxylate reductase</fullName>
        <shortName evidence="4">P5C reductase</shortName>
        <shortName evidence="4">P5CR</shortName>
        <ecNumber evidence="4 5">1.5.1.2</ecNumber>
    </recommendedName>
    <alternativeName>
        <fullName evidence="4">PCA reductase</fullName>
    </alternativeName>
</protein>
<dbReference type="Pfam" id="PF14748">
    <property type="entry name" value="P5CR_dimer"/>
    <property type="match status" value="1"/>
</dbReference>
<evidence type="ECO:0000256" key="6">
    <source>
        <dbReference type="PIRSR" id="PIRSR000193-1"/>
    </source>
</evidence>
<dbReference type="UniPathway" id="UPA00098">
    <property type="reaction ID" value="UER00361"/>
</dbReference>
<dbReference type="AlphaFoldDB" id="C6XLV7"/>
<sequence>MSTALQSKSVATLIGGGRMGIAMAKGWLNNLDAAGLQSVNIVDPTPSDALRELSGKTGAVLNPEAPGPVDVLILAIKPQVFSKVTADAAKWVGSNTLVISVMAGITIERLAEETGARKVVRAMPNTPGAVGAGVTAFCVSDACDDADSSKVNALLASLGTVEGPLEESLMDAVTVVSGCGPAYAFLLVEAMAAGGVALGLEEGMAQRLARQTVIGASVLMENDPTSAEDLRKAVMSPNGVTQAAVEVMMAEGGIPDVTKEALRIARDRSIALSKGT</sequence>
<feature type="binding site" evidence="6">
    <location>
        <position position="62"/>
    </location>
    <ligand>
        <name>NADPH</name>
        <dbReference type="ChEBI" id="CHEBI:57783"/>
    </ligand>
</feature>
<keyword evidence="10" id="KW-1185">Reference proteome</keyword>
<gene>
    <name evidence="4" type="primary">proC</name>
    <name evidence="9" type="ordered locus">Hbal_0311</name>
</gene>
<comment type="similarity">
    <text evidence="1 4">Belongs to the pyrroline-5-carboxylate reductase family.</text>
</comment>
<dbReference type="eggNOG" id="COG0345">
    <property type="taxonomic scope" value="Bacteria"/>
</dbReference>
<evidence type="ECO:0000256" key="2">
    <source>
        <dbReference type="ARBA" id="ARBA00022857"/>
    </source>
</evidence>
<comment type="pathway">
    <text evidence="4">Amino-acid biosynthesis; L-proline biosynthesis; L-proline from L-glutamate 5-semialdehyde: step 1/1.</text>
</comment>
<dbReference type="SUPFAM" id="SSF48179">
    <property type="entry name" value="6-phosphogluconate dehydrogenase C-terminal domain-like"/>
    <property type="match status" value="1"/>
</dbReference>
<name>C6XLV7_HIRBI</name>
<keyword evidence="4" id="KW-0641">Proline biosynthesis</keyword>
<evidence type="ECO:0000256" key="3">
    <source>
        <dbReference type="ARBA" id="ARBA00023002"/>
    </source>
</evidence>
<proteinExistence type="inferred from homology"/>
<dbReference type="PANTHER" id="PTHR11645">
    <property type="entry name" value="PYRROLINE-5-CARBOXYLATE REDUCTASE"/>
    <property type="match status" value="1"/>
</dbReference>
<dbReference type="KEGG" id="hba:Hbal_0311"/>
<dbReference type="HAMAP" id="MF_01925">
    <property type="entry name" value="P5C_reductase"/>
    <property type="match status" value="1"/>
</dbReference>
<keyword evidence="4" id="KW-0028">Amino-acid biosynthesis</keyword>
<dbReference type="PIRSF" id="PIRSF000193">
    <property type="entry name" value="Pyrrol-5-carb_rd"/>
    <property type="match status" value="1"/>
</dbReference>
<evidence type="ECO:0000256" key="1">
    <source>
        <dbReference type="ARBA" id="ARBA00005525"/>
    </source>
</evidence>
<keyword evidence="3 4" id="KW-0560">Oxidoreductase</keyword>
<feature type="binding site" evidence="6">
    <location>
        <begin position="75"/>
        <end position="78"/>
    </location>
    <ligand>
        <name>NADP(+)</name>
        <dbReference type="ChEBI" id="CHEBI:58349"/>
    </ligand>
</feature>
<accession>C6XLV7</accession>
<evidence type="ECO:0000313" key="9">
    <source>
        <dbReference type="EMBL" id="ACT58013.1"/>
    </source>
</evidence>
<dbReference type="InterPro" id="IPR000304">
    <property type="entry name" value="Pyrroline-COOH_reductase"/>
</dbReference>
<dbReference type="InterPro" id="IPR029036">
    <property type="entry name" value="P5CR_dimer"/>
</dbReference>
<dbReference type="GO" id="GO:0004735">
    <property type="term" value="F:pyrroline-5-carboxylate reductase activity"/>
    <property type="evidence" value="ECO:0007669"/>
    <property type="project" value="UniProtKB-UniRule"/>
</dbReference>
<dbReference type="GO" id="GO:0005737">
    <property type="term" value="C:cytoplasm"/>
    <property type="evidence" value="ECO:0007669"/>
    <property type="project" value="UniProtKB-SubCell"/>
</dbReference>
<evidence type="ECO:0000259" key="8">
    <source>
        <dbReference type="Pfam" id="PF14748"/>
    </source>
</evidence>
<dbReference type="STRING" id="582402.Hbal_0311"/>
<dbReference type="Pfam" id="PF03807">
    <property type="entry name" value="F420_oxidored"/>
    <property type="match status" value="1"/>
</dbReference>
<dbReference type="InterPro" id="IPR036291">
    <property type="entry name" value="NAD(P)-bd_dom_sf"/>
</dbReference>
<dbReference type="EMBL" id="CP001678">
    <property type="protein sequence ID" value="ACT58013.1"/>
    <property type="molecule type" value="Genomic_DNA"/>
</dbReference>
<dbReference type="PANTHER" id="PTHR11645:SF0">
    <property type="entry name" value="PYRROLINE-5-CARBOXYLATE REDUCTASE 3"/>
    <property type="match status" value="1"/>
</dbReference>
<dbReference type="FunFam" id="1.10.3730.10:FF:000001">
    <property type="entry name" value="Pyrroline-5-carboxylate reductase"/>
    <property type="match status" value="1"/>
</dbReference>
<dbReference type="OrthoDB" id="9805754at2"/>
<evidence type="ECO:0000313" key="10">
    <source>
        <dbReference type="Proteomes" id="UP000002745"/>
    </source>
</evidence>
<dbReference type="SUPFAM" id="SSF51735">
    <property type="entry name" value="NAD(P)-binding Rossmann-fold domains"/>
    <property type="match status" value="1"/>
</dbReference>
<dbReference type="InterPro" id="IPR008927">
    <property type="entry name" value="6-PGluconate_DH-like_C_sf"/>
</dbReference>
<evidence type="ECO:0000256" key="5">
    <source>
        <dbReference type="NCBIfam" id="TIGR00112"/>
    </source>
</evidence>
<evidence type="ECO:0000256" key="4">
    <source>
        <dbReference type="HAMAP-Rule" id="MF_01925"/>
    </source>
</evidence>
<comment type="catalytic activity">
    <reaction evidence="4">
        <text>L-proline + NAD(+) = (S)-1-pyrroline-5-carboxylate + NADH + 2 H(+)</text>
        <dbReference type="Rhea" id="RHEA:14105"/>
        <dbReference type="ChEBI" id="CHEBI:15378"/>
        <dbReference type="ChEBI" id="CHEBI:17388"/>
        <dbReference type="ChEBI" id="CHEBI:57540"/>
        <dbReference type="ChEBI" id="CHEBI:57945"/>
        <dbReference type="ChEBI" id="CHEBI:60039"/>
        <dbReference type="EC" id="1.5.1.2"/>
    </reaction>
</comment>
<dbReference type="EC" id="1.5.1.2" evidence="4 5"/>